<dbReference type="AlphaFoldDB" id="A0A931H035"/>
<dbReference type="RefSeq" id="WP_196992650.1">
    <property type="nucleotide sequence ID" value="NZ_JADWYR010000003.1"/>
</dbReference>
<protein>
    <submittedName>
        <fullName evidence="1">Uncharacterized protein</fullName>
    </submittedName>
</protein>
<evidence type="ECO:0000313" key="2">
    <source>
        <dbReference type="Proteomes" id="UP000628448"/>
    </source>
</evidence>
<sequence length="117" mass="13133">MNKQLLASSKQPLENKYPALSYTAAFVYKQQHQEEVIGKLIRMQPAAADSSLVTDVIVTPFGYLNKVLHTMKTRSMTNEEALAFLEKDDCSCTVYVVNTEKNTLLHVNLLKYLAHAG</sequence>
<comment type="caution">
    <text evidence="1">The sequence shown here is derived from an EMBL/GenBank/DDBJ whole genome shotgun (WGS) entry which is preliminary data.</text>
</comment>
<accession>A0A931H035</accession>
<proteinExistence type="predicted"/>
<name>A0A931H035_9BACT</name>
<reference evidence="1" key="1">
    <citation type="submission" date="2020-11" db="EMBL/GenBank/DDBJ databases">
        <title>Bacterial whole genome sequence for Panacibacter sp. DH6.</title>
        <authorList>
            <person name="Le V."/>
            <person name="Ko S."/>
            <person name="Ahn C.-Y."/>
            <person name="Oh H.-M."/>
        </authorList>
    </citation>
    <scope>NUCLEOTIDE SEQUENCE</scope>
    <source>
        <strain evidence="1">DH6</strain>
    </source>
</reference>
<dbReference type="Proteomes" id="UP000628448">
    <property type="component" value="Unassembled WGS sequence"/>
</dbReference>
<keyword evidence="2" id="KW-1185">Reference proteome</keyword>
<organism evidence="1 2">
    <name type="scientific">Panacibacter microcysteis</name>
    <dbReference type="NCBI Taxonomy" id="2793269"/>
    <lineage>
        <taxon>Bacteria</taxon>
        <taxon>Pseudomonadati</taxon>
        <taxon>Bacteroidota</taxon>
        <taxon>Chitinophagia</taxon>
        <taxon>Chitinophagales</taxon>
        <taxon>Chitinophagaceae</taxon>
        <taxon>Panacibacter</taxon>
    </lineage>
</organism>
<gene>
    <name evidence="1" type="ORF">I5907_20110</name>
</gene>
<dbReference type="EMBL" id="JADWYR010000003">
    <property type="protein sequence ID" value="MBG9378551.1"/>
    <property type="molecule type" value="Genomic_DNA"/>
</dbReference>
<evidence type="ECO:0000313" key="1">
    <source>
        <dbReference type="EMBL" id="MBG9378551.1"/>
    </source>
</evidence>